<comment type="similarity">
    <text evidence="2 7">Belongs to the MgtC/SapB family.</text>
</comment>
<evidence type="ECO:0000259" key="8">
    <source>
        <dbReference type="Pfam" id="PF02308"/>
    </source>
</evidence>
<keyword evidence="6 7" id="KW-0472">Membrane</keyword>
<keyword evidence="4 7" id="KW-0812">Transmembrane</keyword>
<evidence type="ECO:0000313" key="10">
    <source>
        <dbReference type="Proteomes" id="UP000244064"/>
    </source>
</evidence>
<comment type="caution">
    <text evidence="9">The sequence shown here is derived from an EMBL/GenBank/DDBJ whole genome shotgun (WGS) entry which is preliminary data.</text>
</comment>
<dbReference type="Pfam" id="PF02308">
    <property type="entry name" value="MgtC"/>
    <property type="match status" value="1"/>
</dbReference>
<dbReference type="PRINTS" id="PR01837">
    <property type="entry name" value="MGTCSAPBPROT"/>
</dbReference>
<feature type="domain" description="MgtC/SapB/SrpB/YhiD N-terminal" evidence="8">
    <location>
        <begin position="29"/>
        <end position="149"/>
    </location>
</feature>
<organism evidence="9 10">
    <name type="scientific">Pseudomonas mangrovi</name>
    <dbReference type="NCBI Taxonomy" id="2161748"/>
    <lineage>
        <taxon>Bacteria</taxon>
        <taxon>Pseudomonadati</taxon>
        <taxon>Pseudomonadota</taxon>
        <taxon>Gammaproteobacteria</taxon>
        <taxon>Pseudomonadales</taxon>
        <taxon>Pseudomonadaceae</taxon>
        <taxon>Pseudomonas</taxon>
    </lineage>
</organism>
<name>A0A2T5P7J4_9PSED</name>
<keyword evidence="3" id="KW-1003">Cell membrane</keyword>
<keyword evidence="9" id="KW-0808">Transferase</keyword>
<keyword evidence="10" id="KW-1185">Reference proteome</keyword>
<dbReference type="PANTHER" id="PTHR33778:SF1">
    <property type="entry name" value="MAGNESIUM TRANSPORTER YHID-RELATED"/>
    <property type="match status" value="1"/>
</dbReference>
<gene>
    <name evidence="9" type="ORF">DBO85_15570</name>
</gene>
<proteinExistence type="inferred from homology"/>
<dbReference type="GO" id="GO:0032259">
    <property type="term" value="P:methylation"/>
    <property type="evidence" value="ECO:0007669"/>
    <property type="project" value="UniProtKB-KW"/>
</dbReference>
<dbReference type="Proteomes" id="UP000244064">
    <property type="component" value="Unassembled WGS sequence"/>
</dbReference>
<sequence>MWNEISQTLADEFSDLSDPSQATRIVLRLLLAALLGGVLGLEREHRGKAAGVRTHMLVAMGAALFVLVPQLHGAGDDAMSRVIQGIVSGLGFLCAGTILKSGDLNHVKGLTTAAGIWLTAAIGITVGLGKEATAVLATVLALMILFAVPGLVASLESLLGMPEEKERPAPRKERGEESE</sequence>
<dbReference type="GO" id="GO:0008168">
    <property type="term" value="F:methyltransferase activity"/>
    <property type="evidence" value="ECO:0007669"/>
    <property type="project" value="UniProtKB-KW"/>
</dbReference>
<comment type="subcellular location">
    <subcellularLocation>
        <location evidence="7">Cell inner membrane</location>
        <topology evidence="7">Multi-pass membrane protein</topology>
    </subcellularLocation>
    <subcellularLocation>
        <location evidence="1">Cell membrane</location>
        <topology evidence="1">Multi-pass membrane protein</topology>
    </subcellularLocation>
</comment>
<evidence type="ECO:0000256" key="1">
    <source>
        <dbReference type="ARBA" id="ARBA00004651"/>
    </source>
</evidence>
<evidence type="ECO:0000313" key="9">
    <source>
        <dbReference type="EMBL" id="PTU73722.1"/>
    </source>
</evidence>
<dbReference type="GO" id="GO:0005886">
    <property type="term" value="C:plasma membrane"/>
    <property type="evidence" value="ECO:0007669"/>
    <property type="project" value="UniProtKB-SubCell"/>
</dbReference>
<keyword evidence="7" id="KW-0997">Cell inner membrane</keyword>
<evidence type="ECO:0000256" key="5">
    <source>
        <dbReference type="ARBA" id="ARBA00022989"/>
    </source>
</evidence>
<evidence type="ECO:0000256" key="4">
    <source>
        <dbReference type="ARBA" id="ARBA00022692"/>
    </source>
</evidence>
<feature type="transmembrane region" description="Helical" evidence="7">
    <location>
        <begin position="78"/>
        <end position="98"/>
    </location>
</feature>
<evidence type="ECO:0000256" key="3">
    <source>
        <dbReference type="ARBA" id="ARBA00022475"/>
    </source>
</evidence>
<dbReference type="OrthoDB" id="9811198at2"/>
<feature type="transmembrane region" description="Helical" evidence="7">
    <location>
        <begin position="134"/>
        <end position="155"/>
    </location>
</feature>
<feature type="transmembrane region" description="Helical" evidence="7">
    <location>
        <begin position="54"/>
        <end position="72"/>
    </location>
</feature>
<protein>
    <recommendedName>
        <fullName evidence="7">Protein MgtC</fullName>
    </recommendedName>
</protein>
<dbReference type="PANTHER" id="PTHR33778">
    <property type="entry name" value="PROTEIN MGTC"/>
    <property type="match status" value="1"/>
</dbReference>
<dbReference type="InterPro" id="IPR049177">
    <property type="entry name" value="MgtC_SapB_SrpB_YhiD_N"/>
</dbReference>
<feature type="transmembrane region" description="Helical" evidence="7">
    <location>
        <begin position="110"/>
        <end position="128"/>
    </location>
</feature>
<accession>A0A2T5P7J4</accession>
<feature type="transmembrane region" description="Helical" evidence="7">
    <location>
        <begin position="25"/>
        <end position="42"/>
    </location>
</feature>
<evidence type="ECO:0000256" key="7">
    <source>
        <dbReference type="RuleBase" id="RU365041"/>
    </source>
</evidence>
<keyword evidence="5 7" id="KW-1133">Transmembrane helix</keyword>
<dbReference type="RefSeq" id="WP_108108166.1">
    <property type="nucleotide sequence ID" value="NZ_QASN01000020.1"/>
</dbReference>
<dbReference type="AlphaFoldDB" id="A0A2T5P7J4"/>
<evidence type="ECO:0000256" key="6">
    <source>
        <dbReference type="ARBA" id="ARBA00023136"/>
    </source>
</evidence>
<dbReference type="InterPro" id="IPR003416">
    <property type="entry name" value="MgtC/SapB/SrpB/YhiD_fam"/>
</dbReference>
<dbReference type="EMBL" id="QASN01000020">
    <property type="protein sequence ID" value="PTU73722.1"/>
    <property type="molecule type" value="Genomic_DNA"/>
</dbReference>
<reference evidence="9 10" key="1">
    <citation type="submission" date="2018-04" db="EMBL/GenBank/DDBJ databases">
        <title>Pseudomonas sp. nov., isolated from mangrove soil.</title>
        <authorList>
            <person name="Chen C."/>
        </authorList>
    </citation>
    <scope>NUCLEOTIDE SEQUENCE [LARGE SCALE GENOMIC DNA]</scope>
    <source>
        <strain evidence="9 10">TC-11</strain>
    </source>
</reference>
<evidence type="ECO:0000256" key="2">
    <source>
        <dbReference type="ARBA" id="ARBA00009298"/>
    </source>
</evidence>
<keyword evidence="9" id="KW-0489">Methyltransferase</keyword>